<dbReference type="AlphaFoldDB" id="A0A485KNF6"/>
<protein>
    <submittedName>
        <fullName evidence="11">Aste57867_9618 protein</fullName>
    </submittedName>
</protein>
<dbReference type="InterPro" id="IPR050205">
    <property type="entry name" value="CDPK_Ser/Thr_kinases"/>
</dbReference>
<dbReference type="SUPFAM" id="SSF56112">
    <property type="entry name" value="Protein kinase-like (PK-like)"/>
    <property type="match status" value="1"/>
</dbReference>
<feature type="binding site" evidence="6">
    <location>
        <position position="172"/>
    </location>
    <ligand>
        <name>ATP</name>
        <dbReference type="ChEBI" id="CHEBI:30616"/>
    </ligand>
</feature>
<dbReference type="PANTHER" id="PTHR24349">
    <property type="entry name" value="SERINE/THREONINE-PROTEIN KINASE"/>
    <property type="match status" value="1"/>
</dbReference>
<feature type="region of interest" description="Disordered" evidence="8">
    <location>
        <begin position="1"/>
        <end position="25"/>
    </location>
</feature>
<keyword evidence="5 6" id="KW-0067">ATP-binding</keyword>
<evidence type="ECO:0000313" key="11">
    <source>
        <dbReference type="EMBL" id="VFT86497.1"/>
    </source>
</evidence>
<reference evidence="10" key="2">
    <citation type="submission" date="2019-06" db="EMBL/GenBank/DDBJ databases">
        <title>Genomics analysis of Aphanomyces spp. identifies a new class of oomycete effector associated with host adaptation.</title>
        <authorList>
            <person name="Gaulin E."/>
        </authorList>
    </citation>
    <scope>NUCLEOTIDE SEQUENCE</scope>
    <source>
        <strain evidence="10">CBS 578.67</strain>
    </source>
</reference>
<dbReference type="CDD" id="cd14014">
    <property type="entry name" value="STKc_PknB_like"/>
    <property type="match status" value="1"/>
</dbReference>
<dbReference type="PROSITE" id="PS00107">
    <property type="entry name" value="PROTEIN_KINASE_ATP"/>
    <property type="match status" value="1"/>
</dbReference>
<evidence type="ECO:0000256" key="6">
    <source>
        <dbReference type="PROSITE-ProRule" id="PRU10141"/>
    </source>
</evidence>
<dbReference type="EMBL" id="VJMH01005153">
    <property type="protein sequence ID" value="KAF0699842.1"/>
    <property type="molecule type" value="Genomic_DNA"/>
</dbReference>
<dbReference type="EMBL" id="CAADRA010005174">
    <property type="protein sequence ID" value="VFT86497.1"/>
    <property type="molecule type" value="Genomic_DNA"/>
</dbReference>
<keyword evidence="12" id="KW-1185">Reference proteome</keyword>
<name>A0A485KNF6_9STRA</name>
<dbReference type="PROSITE" id="PS50011">
    <property type="entry name" value="PROTEIN_KINASE_DOM"/>
    <property type="match status" value="1"/>
</dbReference>
<dbReference type="GO" id="GO:0005524">
    <property type="term" value="F:ATP binding"/>
    <property type="evidence" value="ECO:0007669"/>
    <property type="project" value="UniProtKB-UniRule"/>
</dbReference>
<dbReference type="InterPro" id="IPR017441">
    <property type="entry name" value="Protein_kinase_ATP_BS"/>
</dbReference>
<feature type="domain" description="Protein kinase" evidence="9">
    <location>
        <begin position="136"/>
        <end position="401"/>
    </location>
</feature>
<sequence length="401" mass="43198">MLQRLRRRLPRARTAASRPSHPLPPCSPWYKPSSVQIWWWALLPLTIGLAWTASCEPPPRNIDAIQDELHRLYKERKLLLGKQREIEMTLAAMKAKQRQLEATLDELKKAAPERRPLSSRDAYGDGPIVVIRGIAYALEYEIGVGGGSVVHLAVESAAASTATHDQPRVAIKVLPKSEAESVLDAQRELQVQATIARLGGHPNIVASLGSAADDTSLYIATEYVDGGDLFGFIVRHGCVAPPTAATLVRELVAALAFLHAHGIVHGDVKPENVLLTSARHVKLADFGCALVPGAPTTQGTLARTTAYCPPELLLGGTCTPAADMWAVGCILYILLSGIHPFDPFGRCTPGEIESNIVSRDVAFDVGAARTIPPALQALLAQLLHRDATQRPSAAQVLARLQ</sequence>
<keyword evidence="3 6" id="KW-0547">Nucleotide-binding</keyword>
<dbReference type="OrthoDB" id="40902at2759"/>
<proteinExistence type="inferred from homology"/>
<evidence type="ECO:0000256" key="1">
    <source>
        <dbReference type="ARBA" id="ARBA00022527"/>
    </source>
</evidence>
<dbReference type="SMART" id="SM00220">
    <property type="entry name" value="S_TKc"/>
    <property type="match status" value="1"/>
</dbReference>
<evidence type="ECO:0000313" key="10">
    <source>
        <dbReference type="EMBL" id="KAF0699842.1"/>
    </source>
</evidence>
<dbReference type="InterPro" id="IPR008271">
    <property type="entry name" value="Ser/Thr_kinase_AS"/>
</dbReference>
<dbReference type="InterPro" id="IPR011009">
    <property type="entry name" value="Kinase-like_dom_sf"/>
</dbReference>
<dbReference type="GO" id="GO:0004674">
    <property type="term" value="F:protein serine/threonine kinase activity"/>
    <property type="evidence" value="ECO:0007669"/>
    <property type="project" value="UniProtKB-KW"/>
</dbReference>
<gene>
    <name evidence="11" type="primary">Aste57867_9618</name>
    <name evidence="10" type="ORF">As57867_009580</name>
    <name evidence="11" type="ORF">ASTE57867_9618</name>
</gene>
<evidence type="ECO:0000256" key="4">
    <source>
        <dbReference type="ARBA" id="ARBA00022777"/>
    </source>
</evidence>
<dbReference type="PROSITE" id="PS00108">
    <property type="entry name" value="PROTEIN_KINASE_ST"/>
    <property type="match status" value="1"/>
</dbReference>
<keyword evidence="4" id="KW-0418">Kinase</keyword>
<dbReference type="Proteomes" id="UP000332933">
    <property type="component" value="Unassembled WGS sequence"/>
</dbReference>
<comment type="similarity">
    <text evidence="7">Belongs to the protein kinase superfamily.</text>
</comment>
<dbReference type="InterPro" id="IPR000719">
    <property type="entry name" value="Prot_kinase_dom"/>
</dbReference>
<evidence type="ECO:0000256" key="7">
    <source>
        <dbReference type="RuleBase" id="RU000304"/>
    </source>
</evidence>
<feature type="compositionally biased region" description="Basic residues" evidence="8">
    <location>
        <begin position="1"/>
        <end position="11"/>
    </location>
</feature>
<evidence type="ECO:0000256" key="2">
    <source>
        <dbReference type="ARBA" id="ARBA00022679"/>
    </source>
</evidence>
<evidence type="ECO:0000256" key="3">
    <source>
        <dbReference type="ARBA" id="ARBA00022741"/>
    </source>
</evidence>
<keyword evidence="1 7" id="KW-0723">Serine/threonine-protein kinase</keyword>
<evidence type="ECO:0000256" key="5">
    <source>
        <dbReference type="ARBA" id="ARBA00022840"/>
    </source>
</evidence>
<dbReference type="Gene3D" id="1.10.510.10">
    <property type="entry name" value="Transferase(Phosphotransferase) domain 1"/>
    <property type="match status" value="1"/>
</dbReference>
<organism evidence="11 12">
    <name type="scientific">Aphanomyces stellatus</name>
    <dbReference type="NCBI Taxonomy" id="120398"/>
    <lineage>
        <taxon>Eukaryota</taxon>
        <taxon>Sar</taxon>
        <taxon>Stramenopiles</taxon>
        <taxon>Oomycota</taxon>
        <taxon>Saprolegniomycetes</taxon>
        <taxon>Saprolegniales</taxon>
        <taxon>Verrucalvaceae</taxon>
        <taxon>Aphanomyces</taxon>
    </lineage>
</organism>
<keyword evidence="2" id="KW-0808">Transferase</keyword>
<accession>A0A485KNF6</accession>
<evidence type="ECO:0000256" key="8">
    <source>
        <dbReference type="SAM" id="MobiDB-lite"/>
    </source>
</evidence>
<evidence type="ECO:0000313" key="12">
    <source>
        <dbReference type="Proteomes" id="UP000332933"/>
    </source>
</evidence>
<dbReference type="Pfam" id="PF00069">
    <property type="entry name" value="Pkinase"/>
    <property type="match status" value="1"/>
</dbReference>
<evidence type="ECO:0000259" key="9">
    <source>
        <dbReference type="PROSITE" id="PS50011"/>
    </source>
</evidence>
<reference evidence="11 12" key="1">
    <citation type="submission" date="2019-03" db="EMBL/GenBank/DDBJ databases">
        <authorList>
            <person name="Gaulin E."/>
            <person name="Dumas B."/>
        </authorList>
    </citation>
    <scope>NUCLEOTIDE SEQUENCE [LARGE SCALE GENOMIC DNA]</scope>
    <source>
        <strain evidence="11">CBS 568.67</strain>
    </source>
</reference>